<feature type="domain" description="CMP/dCMP-type deaminase" evidence="3">
    <location>
        <begin position="225"/>
        <end position="359"/>
    </location>
</feature>
<dbReference type="PROSITE" id="PS51747">
    <property type="entry name" value="CYT_DCMP_DEAMINASES_2"/>
    <property type="match status" value="1"/>
</dbReference>
<dbReference type="PANTHER" id="PTHR11079:SF156">
    <property type="entry name" value="INACTIVE TRNA-SPECIFIC ADENOSINE DEAMINASE-LIKE PROTEIN 3-RELATED"/>
    <property type="match status" value="1"/>
</dbReference>
<dbReference type="RefSeq" id="XP_064075533.1">
    <property type="nucleotide sequence ID" value="XM_064219463.1"/>
</dbReference>
<sequence length="363" mass="42272">MEIGPPVKKLKHSGSYCETSTDIFDRYIQLIDNKKNLKAVLSDEFDSPLKLVKVFVGHIKDVKNISKTILALNQKIPLKELQHLKRVRRQDVILCPTNFFNDTSSIQDFIECYVPELKHVFEYFKQVEVPLNPPKIDRHFQETKRIWSCNFHPNKYLEKLTGDEFFPPYDLKNHRLFMKVVFEVAKFYSIKYNIDSIDSTFKNINATIVVDPNLQTIVALSFDNRQAHPVQHSAMLAIDNVAKTQDGGVWNSKENNNEYVGVPEDVLPYLKEKFPSLKYYQKEYKNVLEDKIKSKEGPYLCTGYYIYMLREPCVMCSMALVHSRVQRVFFCIGNDECGALKSKTKLQTIASLNHHFEVFTDFL</sequence>
<evidence type="ECO:0000256" key="1">
    <source>
        <dbReference type="ARBA" id="ARBA00022694"/>
    </source>
</evidence>
<keyword evidence="4" id="KW-1185">Reference proteome</keyword>
<reference evidence="5" key="1">
    <citation type="submission" date="2025-08" db="UniProtKB">
        <authorList>
            <consortium name="RefSeq"/>
        </authorList>
    </citation>
    <scope>IDENTIFICATION</scope>
    <source>
        <tissue evidence="5">Whole body</tissue>
    </source>
</reference>
<evidence type="ECO:0000256" key="2">
    <source>
        <dbReference type="ARBA" id="ARBA00038160"/>
    </source>
</evidence>
<comment type="similarity">
    <text evidence="2">Belongs to the cytidine and deoxycytidylate deaminase family. ADAT3 subfamily.</text>
</comment>
<dbReference type="InterPro" id="IPR016193">
    <property type="entry name" value="Cytidine_deaminase-like"/>
</dbReference>
<organism evidence="4 5">
    <name type="scientific">Vanessa tameamea</name>
    <name type="common">Kamehameha butterfly</name>
    <dbReference type="NCBI Taxonomy" id="334116"/>
    <lineage>
        <taxon>Eukaryota</taxon>
        <taxon>Metazoa</taxon>
        <taxon>Ecdysozoa</taxon>
        <taxon>Arthropoda</taxon>
        <taxon>Hexapoda</taxon>
        <taxon>Insecta</taxon>
        <taxon>Pterygota</taxon>
        <taxon>Neoptera</taxon>
        <taxon>Endopterygota</taxon>
        <taxon>Lepidoptera</taxon>
        <taxon>Glossata</taxon>
        <taxon>Ditrysia</taxon>
        <taxon>Papilionoidea</taxon>
        <taxon>Nymphalidae</taxon>
        <taxon>Nymphalinae</taxon>
        <taxon>Vanessa</taxon>
    </lineage>
</organism>
<dbReference type="InterPro" id="IPR002125">
    <property type="entry name" value="CMP_dCMP_dom"/>
</dbReference>
<name>A0ABM4AW51_VANTA</name>
<proteinExistence type="inferred from homology"/>
<evidence type="ECO:0000313" key="5">
    <source>
        <dbReference type="RefSeq" id="XP_064075533.1"/>
    </source>
</evidence>
<dbReference type="Proteomes" id="UP001652626">
    <property type="component" value="Chromosome 28"/>
</dbReference>
<dbReference type="Gene3D" id="3.40.140.10">
    <property type="entry name" value="Cytidine Deaminase, domain 2"/>
    <property type="match status" value="1"/>
</dbReference>
<dbReference type="GeneID" id="113391846"/>
<evidence type="ECO:0000259" key="3">
    <source>
        <dbReference type="PROSITE" id="PS51747"/>
    </source>
</evidence>
<protein>
    <submittedName>
        <fullName evidence="5">Probable inactive tRNA-specific adenosine deaminase-like protein 3 isoform X1</fullName>
    </submittedName>
</protein>
<evidence type="ECO:0000313" key="4">
    <source>
        <dbReference type="Proteomes" id="UP001652626"/>
    </source>
</evidence>
<dbReference type="PANTHER" id="PTHR11079">
    <property type="entry name" value="CYTOSINE DEAMINASE FAMILY MEMBER"/>
    <property type="match status" value="1"/>
</dbReference>
<gene>
    <name evidence="5" type="primary">LOC113391846</name>
</gene>
<keyword evidence="1" id="KW-0819">tRNA processing</keyword>
<dbReference type="Pfam" id="PF00383">
    <property type="entry name" value="dCMP_cyt_deam_1"/>
    <property type="match status" value="1"/>
</dbReference>
<accession>A0ABM4AW51</accession>
<dbReference type="SUPFAM" id="SSF53927">
    <property type="entry name" value="Cytidine deaminase-like"/>
    <property type="match status" value="1"/>
</dbReference>